<dbReference type="Proteomes" id="UP001497497">
    <property type="component" value="Unassembled WGS sequence"/>
</dbReference>
<sequence length="236" mass="26496">MSDNKTEKYIMQTFLLSWIVLTTATPSIFLRSQGDCDPNIPSRIVPLSLNFVADVDGIKSNVCGEGEYLDWFECKPCEDGTFMTPKMAQEGKLSHCQKCYETRMYEIVVEPCTKTRDATIMCEDGYYRNDVPGTICQSECRPCDVCGLGRNMFKNFEIRECIGYQNTICCSSADMHVVNGECILQTTTTVLTATTATNDTSTRPLYTFSDVTHSQTNAHPSYKTLNQSSTLFLMIT</sequence>
<feature type="domain" description="TNFR-Cys" evidence="2">
    <location>
        <begin position="121"/>
        <end position="169"/>
    </location>
</feature>
<reference evidence="3 4" key="1">
    <citation type="submission" date="2024-04" db="EMBL/GenBank/DDBJ databases">
        <authorList>
            <consortium name="Genoscope - CEA"/>
            <person name="William W."/>
        </authorList>
    </citation>
    <scope>NUCLEOTIDE SEQUENCE [LARGE SCALE GENOMIC DNA]</scope>
</reference>
<dbReference type="InterPro" id="IPR001368">
    <property type="entry name" value="TNFR/NGFR_Cys_rich_reg"/>
</dbReference>
<comment type="caution">
    <text evidence="1">Lacks conserved residue(s) required for the propagation of feature annotation.</text>
</comment>
<name>A0AAV2HSZ8_LYMST</name>
<accession>A0AAV2HSZ8</accession>
<dbReference type="PROSITE" id="PS50050">
    <property type="entry name" value="TNFR_NGFR_2"/>
    <property type="match status" value="1"/>
</dbReference>
<comment type="caution">
    <text evidence="3">The sequence shown here is derived from an EMBL/GenBank/DDBJ whole genome shotgun (WGS) entry which is preliminary data.</text>
</comment>
<protein>
    <recommendedName>
        <fullName evidence="2">TNFR-Cys domain-containing protein</fullName>
    </recommendedName>
</protein>
<evidence type="ECO:0000256" key="1">
    <source>
        <dbReference type="PROSITE-ProRule" id="PRU00206"/>
    </source>
</evidence>
<evidence type="ECO:0000313" key="3">
    <source>
        <dbReference type="EMBL" id="CAL1537245.1"/>
    </source>
</evidence>
<organism evidence="3 4">
    <name type="scientific">Lymnaea stagnalis</name>
    <name type="common">Great pond snail</name>
    <name type="synonym">Helix stagnalis</name>
    <dbReference type="NCBI Taxonomy" id="6523"/>
    <lineage>
        <taxon>Eukaryota</taxon>
        <taxon>Metazoa</taxon>
        <taxon>Spiralia</taxon>
        <taxon>Lophotrochozoa</taxon>
        <taxon>Mollusca</taxon>
        <taxon>Gastropoda</taxon>
        <taxon>Heterobranchia</taxon>
        <taxon>Euthyneura</taxon>
        <taxon>Panpulmonata</taxon>
        <taxon>Hygrophila</taxon>
        <taxon>Lymnaeoidea</taxon>
        <taxon>Lymnaeidae</taxon>
        <taxon>Lymnaea</taxon>
    </lineage>
</organism>
<evidence type="ECO:0000313" key="4">
    <source>
        <dbReference type="Proteomes" id="UP001497497"/>
    </source>
</evidence>
<dbReference type="Gene3D" id="2.10.50.10">
    <property type="entry name" value="Tumor Necrosis Factor Receptor, subunit A, domain 2"/>
    <property type="match status" value="1"/>
</dbReference>
<dbReference type="EMBL" id="CAXITT010000256">
    <property type="protein sequence ID" value="CAL1537245.1"/>
    <property type="molecule type" value="Genomic_DNA"/>
</dbReference>
<feature type="repeat" description="TNFR-Cys" evidence="1">
    <location>
        <begin position="121"/>
        <end position="169"/>
    </location>
</feature>
<evidence type="ECO:0000259" key="2">
    <source>
        <dbReference type="PROSITE" id="PS50050"/>
    </source>
</evidence>
<gene>
    <name evidence="3" type="ORF">GSLYS_00011158001</name>
</gene>
<proteinExistence type="predicted"/>
<dbReference type="AlphaFoldDB" id="A0AAV2HSZ8"/>
<keyword evidence="4" id="KW-1185">Reference proteome</keyword>